<sequence>MEPRLSQITARTLAVCAPDDHYSLPSLAKFAAALGCPTRALSDGHVAAPRQVPQEFAATILDWIGRT</sequence>
<dbReference type="Proteomes" id="UP001597023">
    <property type="component" value="Unassembled WGS sequence"/>
</dbReference>
<dbReference type="RefSeq" id="WP_381618922.1">
    <property type="nucleotide sequence ID" value="NZ_JBHTEB010000001.1"/>
</dbReference>
<evidence type="ECO:0000313" key="1">
    <source>
        <dbReference type="EMBL" id="MFD0318214.1"/>
    </source>
</evidence>
<dbReference type="SUPFAM" id="SSF53474">
    <property type="entry name" value="alpha/beta-Hydrolases"/>
    <property type="match status" value="1"/>
</dbReference>
<protein>
    <submittedName>
        <fullName evidence="1">Alpha/beta fold hydrolase</fullName>
    </submittedName>
</protein>
<name>A0ABW2WHF2_9ACTN</name>
<organism evidence="1 2">
    <name type="scientific">Streptomyces flavalbus</name>
    <dbReference type="NCBI Taxonomy" id="2665155"/>
    <lineage>
        <taxon>Bacteria</taxon>
        <taxon>Bacillati</taxon>
        <taxon>Actinomycetota</taxon>
        <taxon>Actinomycetes</taxon>
        <taxon>Kitasatosporales</taxon>
        <taxon>Streptomycetaceae</taxon>
        <taxon>Streptomyces</taxon>
    </lineage>
</organism>
<proteinExistence type="predicted"/>
<evidence type="ECO:0000313" key="2">
    <source>
        <dbReference type="Proteomes" id="UP001597023"/>
    </source>
</evidence>
<dbReference type="Gene3D" id="3.40.50.1820">
    <property type="entry name" value="alpha/beta hydrolase"/>
    <property type="match status" value="1"/>
</dbReference>
<gene>
    <name evidence="1" type="ORF">ACFQZ6_29180</name>
</gene>
<dbReference type="EMBL" id="JBHTEB010000001">
    <property type="protein sequence ID" value="MFD0318214.1"/>
    <property type="molecule type" value="Genomic_DNA"/>
</dbReference>
<accession>A0ABW2WHF2</accession>
<keyword evidence="2" id="KW-1185">Reference proteome</keyword>
<comment type="caution">
    <text evidence="1">The sequence shown here is derived from an EMBL/GenBank/DDBJ whole genome shotgun (WGS) entry which is preliminary data.</text>
</comment>
<dbReference type="GO" id="GO:0016787">
    <property type="term" value="F:hydrolase activity"/>
    <property type="evidence" value="ECO:0007669"/>
    <property type="project" value="UniProtKB-KW"/>
</dbReference>
<keyword evidence="1" id="KW-0378">Hydrolase</keyword>
<reference evidence="2" key="1">
    <citation type="journal article" date="2019" name="Int. J. Syst. Evol. Microbiol.">
        <title>The Global Catalogue of Microorganisms (GCM) 10K type strain sequencing project: providing services to taxonomists for standard genome sequencing and annotation.</title>
        <authorList>
            <consortium name="The Broad Institute Genomics Platform"/>
            <consortium name="The Broad Institute Genome Sequencing Center for Infectious Disease"/>
            <person name="Wu L."/>
            <person name="Ma J."/>
        </authorList>
    </citation>
    <scope>NUCLEOTIDE SEQUENCE [LARGE SCALE GENOMIC DNA]</scope>
    <source>
        <strain evidence="2">CGMCC 4.7400</strain>
    </source>
</reference>
<dbReference type="InterPro" id="IPR029058">
    <property type="entry name" value="AB_hydrolase_fold"/>
</dbReference>